<gene>
    <name evidence="1" type="ORF">RFI_35537</name>
</gene>
<proteinExistence type="predicted"/>
<accession>X6LLA6</accession>
<reference evidence="1 2" key="1">
    <citation type="journal article" date="2013" name="Curr. Biol.">
        <title>The Genome of the Foraminiferan Reticulomyxa filosa.</title>
        <authorList>
            <person name="Glockner G."/>
            <person name="Hulsmann N."/>
            <person name="Schleicher M."/>
            <person name="Noegel A.A."/>
            <person name="Eichinger L."/>
            <person name="Gallinger C."/>
            <person name="Pawlowski J."/>
            <person name="Sierra R."/>
            <person name="Euteneuer U."/>
            <person name="Pillet L."/>
            <person name="Moustafa A."/>
            <person name="Platzer M."/>
            <person name="Groth M."/>
            <person name="Szafranski K."/>
            <person name="Schliwa M."/>
        </authorList>
    </citation>
    <scope>NUCLEOTIDE SEQUENCE [LARGE SCALE GENOMIC DNA]</scope>
</reference>
<keyword evidence="2" id="KW-1185">Reference proteome</keyword>
<sequence>LYKDLDEIHLDTTFKYLMNVQLNNLFMYLINNEYKYKNECARYSYAQAIQKCLLLQLQLQLDRKQLDNDVFNYLVNELEYDSSNNAQYSYAKSFGRMSSQLNEAWKGLNNKLDDKKEDIRSDI</sequence>
<evidence type="ECO:0000313" key="1">
    <source>
        <dbReference type="EMBL" id="ETO01902.1"/>
    </source>
</evidence>
<name>X6LLA6_RETFI</name>
<protein>
    <submittedName>
        <fullName evidence="1">Uncharacterized protein</fullName>
    </submittedName>
</protein>
<dbReference type="Proteomes" id="UP000023152">
    <property type="component" value="Unassembled WGS sequence"/>
</dbReference>
<dbReference type="EMBL" id="ASPP01037150">
    <property type="protein sequence ID" value="ETO01902.1"/>
    <property type="molecule type" value="Genomic_DNA"/>
</dbReference>
<evidence type="ECO:0000313" key="2">
    <source>
        <dbReference type="Proteomes" id="UP000023152"/>
    </source>
</evidence>
<dbReference type="AlphaFoldDB" id="X6LLA6"/>
<feature type="non-terminal residue" evidence="1">
    <location>
        <position position="1"/>
    </location>
</feature>
<comment type="caution">
    <text evidence="1">The sequence shown here is derived from an EMBL/GenBank/DDBJ whole genome shotgun (WGS) entry which is preliminary data.</text>
</comment>
<organism evidence="1 2">
    <name type="scientific">Reticulomyxa filosa</name>
    <dbReference type="NCBI Taxonomy" id="46433"/>
    <lineage>
        <taxon>Eukaryota</taxon>
        <taxon>Sar</taxon>
        <taxon>Rhizaria</taxon>
        <taxon>Retaria</taxon>
        <taxon>Foraminifera</taxon>
        <taxon>Monothalamids</taxon>
        <taxon>Reticulomyxidae</taxon>
        <taxon>Reticulomyxa</taxon>
    </lineage>
</organism>